<evidence type="ECO:0000256" key="8">
    <source>
        <dbReference type="ARBA" id="ARBA00022989"/>
    </source>
</evidence>
<dbReference type="Pfam" id="PF03748">
    <property type="entry name" value="FliL"/>
    <property type="match status" value="1"/>
</dbReference>
<keyword evidence="7 10" id="KW-0283">Flagellar rotation</keyword>
<protein>
    <recommendedName>
        <fullName evidence="10">Flagellar protein FliL</fullName>
    </recommendedName>
</protein>
<evidence type="ECO:0000256" key="2">
    <source>
        <dbReference type="ARBA" id="ARBA00004162"/>
    </source>
</evidence>
<keyword evidence="11" id="KW-0966">Cell projection</keyword>
<organism evidence="11 12">
    <name type="scientific">Butyrivibrio proteoclasticus</name>
    <dbReference type="NCBI Taxonomy" id="43305"/>
    <lineage>
        <taxon>Bacteria</taxon>
        <taxon>Bacillati</taxon>
        <taxon>Bacillota</taxon>
        <taxon>Clostridia</taxon>
        <taxon>Lachnospirales</taxon>
        <taxon>Lachnospiraceae</taxon>
        <taxon>Butyrivibrio</taxon>
    </lineage>
</organism>
<evidence type="ECO:0000313" key="11">
    <source>
        <dbReference type="EMBL" id="SFP46106.1"/>
    </source>
</evidence>
<dbReference type="OrthoDB" id="2056812at2"/>
<evidence type="ECO:0000256" key="7">
    <source>
        <dbReference type="ARBA" id="ARBA00022779"/>
    </source>
</evidence>
<dbReference type="GO" id="GO:0009425">
    <property type="term" value="C:bacterial-type flagellum basal body"/>
    <property type="evidence" value="ECO:0007669"/>
    <property type="project" value="InterPro"/>
</dbReference>
<evidence type="ECO:0000256" key="1">
    <source>
        <dbReference type="ARBA" id="ARBA00002254"/>
    </source>
</evidence>
<evidence type="ECO:0000313" key="12">
    <source>
        <dbReference type="Proteomes" id="UP000182624"/>
    </source>
</evidence>
<keyword evidence="4 10" id="KW-1003">Cell membrane</keyword>
<gene>
    <name evidence="11" type="ORF">SAMN04487928_102147</name>
</gene>
<keyword evidence="9 10" id="KW-0472">Membrane</keyword>
<dbReference type="GO" id="GO:0071973">
    <property type="term" value="P:bacterial-type flagellum-dependent cell motility"/>
    <property type="evidence" value="ECO:0007669"/>
    <property type="project" value="InterPro"/>
</dbReference>
<evidence type="ECO:0000256" key="3">
    <source>
        <dbReference type="ARBA" id="ARBA00008281"/>
    </source>
</evidence>
<keyword evidence="5 10" id="KW-0145">Chemotaxis</keyword>
<proteinExistence type="inferred from homology"/>
<dbReference type="GO" id="GO:0006935">
    <property type="term" value="P:chemotaxis"/>
    <property type="evidence" value="ECO:0007669"/>
    <property type="project" value="UniProtKB-KW"/>
</dbReference>
<evidence type="ECO:0000256" key="4">
    <source>
        <dbReference type="ARBA" id="ARBA00022475"/>
    </source>
</evidence>
<evidence type="ECO:0000256" key="9">
    <source>
        <dbReference type="ARBA" id="ARBA00023136"/>
    </source>
</evidence>
<dbReference type="RefSeq" id="WP_074883559.1">
    <property type="nucleotide sequence ID" value="NZ_FOXO01000002.1"/>
</dbReference>
<comment type="similarity">
    <text evidence="3 10">Belongs to the FliL family.</text>
</comment>
<dbReference type="GO" id="GO:0005886">
    <property type="term" value="C:plasma membrane"/>
    <property type="evidence" value="ECO:0007669"/>
    <property type="project" value="UniProtKB-SubCell"/>
</dbReference>
<evidence type="ECO:0000256" key="10">
    <source>
        <dbReference type="RuleBase" id="RU364125"/>
    </source>
</evidence>
<dbReference type="Proteomes" id="UP000182624">
    <property type="component" value="Unassembled WGS sequence"/>
</dbReference>
<dbReference type="EMBL" id="FOXO01000002">
    <property type="protein sequence ID" value="SFP46106.1"/>
    <property type="molecule type" value="Genomic_DNA"/>
</dbReference>
<keyword evidence="8" id="KW-1133">Transmembrane helix</keyword>
<accession>A0A1I5QJQ7</accession>
<keyword evidence="11" id="KW-0282">Flagellum</keyword>
<comment type="function">
    <text evidence="1 10">Controls the rotational direction of flagella during chemotaxis.</text>
</comment>
<dbReference type="AlphaFoldDB" id="A0A1I5QJQ7"/>
<sequence length="178" mass="18677">MKKNLLSIIILALLVVNLAMNGFMLLSVMTTNSQTAKLISDIAAALELEASGGSGGGFSGSNSGTVGVANIATFGFTGDNSLTISLKPGADGKAHYMVAEVVFSMNTASADFATYGSSDSLTSMNDLVKAKVIDILSNKTMEELQSDLQPAKDEVLEAIQELYGSNFIYDVNITAIYQ</sequence>
<keyword evidence="6" id="KW-0812">Transmembrane</keyword>
<keyword evidence="12" id="KW-1185">Reference proteome</keyword>
<evidence type="ECO:0000256" key="5">
    <source>
        <dbReference type="ARBA" id="ARBA00022500"/>
    </source>
</evidence>
<keyword evidence="11" id="KW-0969">Cilium</keyword>
<evidence type="ECO:0000256" key="6">
    <source>
        <dbReference type="ARBA" id="ARBA00022692"/>
    </source>
</evidence>
<name>A0A1I5QJQ7_9FIRM</name>
<comment type="subcellular location">
    <subcellularLocation>
        <location evidence="2">Cell membrane</location>
        <topology evidence="2">Single-pass membrane protein</topology>
    </subcellularLocation>
</comment>
<reference evidence="12" key="1">
    <citation type="submission" date="2016-10" db="EMBL/GenBank/DDBJ databases">
        <authorList>
            <person name="Varghese N."/>
            <person name="Submissions S."/>
        </authorList>
    </citation>
    <scope>NUCLEOTIDE SEQUENCE [LARGE SCALE GENOMIC DNA]</scope>
    <source>
        <strain evidence="12">P18</strain>
    </source>
</reference>
<dbReference type="InterPro" id="IPR005503">
    <property type="entry name" value="FliL"/>
</dbReference>